<dbReference type="PANTHER" id="PTHR32071:SF38">
    <property type="entry name" value="PSP OPERON TRANSCRIPTIONAL ACTIVATOR"/>
    <property type="match status" value="1"/>
</dbReference>
<dbReference type="SMART" id="SM00382">
    <property type="entry name" value="AAA"/>
    <property type="match status" value="1"/>
</dbReference>
<feature type="domain" description="Sigma-54 factor interaction" evidence="5">
    <location>
        <begin position="109"/>
        <end position="343"/>
    </location>
</feature>
<comment type="caution">
    <text evidence="9">The sequence shown here is derived from an EMBL/GenBank/DDBJ whole genome shotgun (WGS) entry which is preliminary data.</text>
</comment>
<dbReference type="EMBL" id="JAMWMK010000008">
    <property type="protein sequence ID" value="MDC4247676.1"/>
    <property type="molecule type" value="Genomic_DNA"/>
</dbReference>
<feature type="domain" description="PRD" evidence="7">
    <location>
        <begin position="449"/>
        <end position="559"/>
    </location>
</feature>
<dbReference type="SUPFAM" id="SSF53062">
    <property type="entry name" value="PTS system fructose IIA component-like"/>
    <property type="match status" value="1"/>
</dbReference>
<evidence type="ECO:0000256" key="4">
    <source>
        <dbReference type="ARBA" id="ARBA00023125"/>
    </source>
</evidence>
<keyword evidence="3" id="KW-0067">ATP-binding</keyword>
<dbReference type="SUPFAM" id="SSF63520">
    <property type="entry name" value="PTS-regulatory domain, PRD"/>
    <property type="match status" value="1"/>
</dbReference>
<dbReference type="PROSITE" id="PS51372">
    <property type="entry name" value="PRD_2"/>
    <property type="match status" value="2"/>
</dbReference>
<evidence type="ECO:0000259" key="5">
    <source>
        <dbReference type="PROSITE" id="PS50045"/>
    </source>
</evidence>
<dbReference type="Pfam" id="PF00874">
    <property type="entry name" value="PRD"/>
    <property type="match status" value="1"/>
</dbReference>
<dbReference type="Proteomes" id="UP000191171">
    <property type="component" value="Unassembled WGS sequence"/>
</dbReference>
<reference evidence="8" key="2">
    <citation type="submission" date="2022-05" db="EMBL/GenBank/DDBJ databases">
        <title>Draft genome sequences of Clostridium perfringens strains isolated from Peru.</title>
        <authorList>
            <person name="Hurtado R."/>
            <person name="Lima L."/>
            <person name="Sousa T."/>
            <person name="Jaiswal A.K."/>
            <person name="Tiwari S."/>
            <person name="Maturrano L."/>
            <person name="Brenig B."/>
            <person name="Azevedo V."/>
        </authorList>
    </citation>
    <scope>NUCLEOTIDE SEQUENCE</scope>
    <source>
        <strain evidence="8">CP4</strain>
    </source>
</reference>
<protein>
    <submittedName>
        <fullName evidence="8">Sigma 54-interacting transcriptional regulator</fullName>
    </submittedName>
    <submittedName>
        <fullName evidence="9">Transcription antiterminator BglG</fullName>
    </submittedName>
</protein>
<sequence>MNKLLKKEILCYLENQTAFFDLEHMNEVFTAQRLADHFGVKRNTVSHYLNQLNDEQLLVKINSRPVIYFHKEAFEKQFFKLRTNFYFSIDDLKEEQPFFAQPKDLFSFMIGYDASLKESIEQIKTALYYPDGGLPLLITGESGTGKSYLVNLVYQYCLLHDLLEDSAPFITFNCAQYADNPELLTSNLFGHVKGAYTGAEENKKGAFEAADGGILFLDEVHRLTPEGQEKLFTYLDQGVIYRMGEPNLSRRIKTRLFFATTEEITSHFLTTFIRRIPIRIELPALNQRSRNERLELIYSFFLEEQRKMGSPLSVSGPALSLLTSQKLSGNIGELKNIVKVSAAKAYAEQREQPEIHVTIHHLQKELLAQPITKNTAQQGIYITQDQTLEQLMEKQQPEQQRIVKSFEQILIDFKKNNCLLYSCEGKLKQEVIQLFDFLLFETSRQEKHELLVYWTQSIRETFRQMETAYQIKFDGNSVYALSYYLYQRSTIKWLPEEHDIIQLIKELEQQVSQSYPSSYHYVQRILELSKIKLDIEDTSMDRILLTIYLKKAKWSKEKRLPKAMIAAHGYATASSMANVVNRLLQEDLFESFDMPLDVTPQQIASEILDYCENSDVSNGLIILVDMGSLKEIHQFFKKQLSVPLLILNNVTTPLAITVGECLQKNVSLEEIAEETVRQIQPEWRLLYPEENKPKALITTCFTGIGTAVHLSELLEKSLPTACQLKIIPYEYQQLKDKKNSDPLFSIYEVVGMIGTTDPDITNIDYLSLEDLISGEKMSVLAEWLDTTMNASEKEIFNQRIIRNFSLEKVLDSVTILDTEKVMGEIDHFMRELEVQLNRSISNPKKLALYVHVSCLIERLIRQMPIETYQGLEKWKQCQKEGLSAIKSAFSVIEEHYSVMIPNSEIAYIYDILSEDTEFLSIEEEF</sequence>
<dbReference type="GeneID" id="66455054"/>
<dbReference type="AlphaFoldDB" id="A0A1S8HP56"/>
<dbReference type="Gene3D" id="3.40.50.300">
    <property type="entry name" value="P-loop containing nucleotide triphosphate hydrolases"/>
    <property type="match status" value="1"/>
</dbReference>
<dbReference type="PANTHER" id="PTHR32071">
    <property type="entry name" value="TRANSCRIPTIONAL REGULATORY PROTEIN"/>
    <property type="match status" value="1"/>
</dbReference>
<accession>A0A1S8HP56</accession>
<name>A0A1S8HP56_ENTFC</name>
<dbReference type="SUPFAM" id="SSF52540">
    <property type="entry name" value="P-loop containing nucleoside triphosphate hydrolases"/>
    <property type="match status" value="1"/>
</dbReference>
<reference evidence="9 10" key="1">
    <citation type="submission" date="2017-02" db="EMBL/GenBank/DDBJ databases">
        <title>Clonality and virulence of isolates of VRE in Hematopoietic Stem Cell Transplanted (HSCT) patients.</title>
        <authorList>
            <person name="Marchi A.P."/>
            <person name="Martins R.C."/>
            <person name="Marie S.K."/>
            <person name="Levin A.S."/>
            <person name="Costa S.F."/>
        </authorList>
    </citation>
    <scope>NUCLEOTIDE SEQUENCE [LARGE SCALE GENOMIC DNA]</scope>
    <source>
        <strain evidence="9 10">LIM1759</strain>
    </source>
</reference>
<keyword evidence="1" id="KW-0808">Transferase</keyword>
<dbReference type="CDD" id="cd00009">
    <property type="entry name" value="AAA"/>
    <property type="match status" value="1"/>
</dbReference>
<evidence type="ECO:0000256" key="2">
    <source>
        <dbReference type="ARBA" id="ARBA00022741"/>
    </source>
</evidence>
<dbReference type="GO" id="GO:0006355">
    <property type="term" value="P:regulation of DNA-templated transcription"/>
    <property type="evidence" value="ECO:0007669"/>
    <property type="project" value="InterPro"/>
</dbReference>
<dbReference type="GO" id="GO:0016020">
    <property type="term" value="C:membrane"/>
    <property type="evidence" value="ECO:0007669"/>
    <property type="project" value="InterPro"/>
</dbReference>
<dbReference type="EMBL" id="MVGJ01000012">
    <property type="protein sequence ID" value="OOL83616.1"/>
    <property type="molecule type" value="Genomic_DNA"/>
</dbReference>
<keyword evidence="2" id="KW-0547">Nucleotide-binding</keyword>
<dbReference type="Pfam" id="PF03610">
    <property type="entry name" value="EIIA-man"/>
    <property type="match status" value="1"/>
</dbReference>
<dbReference type="InterPro" id="IPR027417">
    <property type="entry name" value="P-loop_NTPase"/>
</dbReference>
<dbReference type="GO" id="GO:0005524">
    <property type="term" value="F:ATP binding"/>
    <property type="evidence" value="ECO:0007669"/>
    <property type="project" value="UniProtKB-KW"/>
</dbReference>
<dbReference type="GO" id="GO:0003677">
    <property type="term" value="F:DNA binding"/>
    <property type="evidence" value="ECO:0007669"/>
    <property type="project" value="UniProtKB-KW"/>
</dbReference>
<dbReference type="PROSITE" id="PS00675">
    <property type="entry name" value="SIGMA54_INTERACT_1"/>
    <property type="match status" value="1"/>
</dbReference>
<dbReference type="InterPro" id="IPR002078">
    <property type="entry name" value="Sigma_54_int"/>
</dbReference>
<keyword evidence="4" id="KW-0238">DNA-binding</keyword>
<dbReference type="PROSITE" id="PS51096">
    <property type="entry name" value="PTS_EIIA_TYPE_4"/>
    <property type="match status" value="1"/>
</dbReference>
<dbReference type="GO" id="GO:0009401">
    <property type="term" value="P:phosphoenolpyruvate-dependent sugar phosphotransferase system"/>
    <property type="evidence" value="ECO:0007669"/>
    <property type="project" value="InterPro"/>
</dbReference>
<dbReference type="PROSITE" id="PS50045">
    <property type="entry name" value="SIGMA54_INTERACT_4"/>
    <property type="match status" value="1"/>
</dbReference>
<dbReference type="InterPro" id="IPR036662">
    <property type="entry name" value="PTS_EIIA_man-typ_sf"/>
</dbReference>
<dbReference type="GO" id="GO:0016740">
    <property type="term" value="F:transferase activity"/>
    <property type="evidence" value="ECO:0007669"/>
    <property type="project" value="UniProtKB-KW"/>
</dbReference>
<dbReference type="Proteomes" id="UP001141166">
    <property type="component" value="Unassembled WGS sequence"/>
</dbReference>
<dbReference type="Pfam" id="PF00158">
    <property type="entry name" value="Sigma54_activat"/>
    <property type="match status" value="1"/>
</dbReference>
<dbReference type="PROSITE" id="PS00676">
    <property type="entry name" value="SIGMA54_INTERACT_2"/>
    <property type="match status" value="1"/>
</dbReference>
<dbReference type="InterPro" id="IPR036634">
    <property type="entry name" value="PRD_sf"/>
</dbReference>
<dbReference type="Gene3D" id="3.40.50.510">
    <property type="entry name" value="Phosphotransferase system, mannose-type IIA component"/>
    <property type="match status" value="1"/>
</dbReference>
<dbReference type="InterPro" id="IPR025943">
    <property type="entry name" value="Sigma_54_int_dom_ATP-bd_2"/>
</dbReference>
<dbReference type="SUPFAM" id="SSF46785">
    <property type="entry name" value="Winged helix' DNA-binding domain"/>
    <property type="match status" value="1"/>
</dbReference>
<feature type="domain" description="PTS EIIA type-4" evidence="6">
    <location>
        <begin position="560"/>
        <end position="696"/>
    </location>
</feature>
<evidence type="ECO:0000259" key="7">
    <source>
        <dbReference type="PROSITE" id="PS51372"/>
    </source>
</evidence>
<dbReference type="InterPro" id="IPR011608">
    <property type="entry name" value="PRD"/>
</dbReference>
<dbReference type="InterPro" id="IPR004701">
    <property type="entry name" value="PTS_EIIA_man-typ"/>
</dbReference>
<dbReference type="RefSeq" id="WP_002287111.1">
    <property type="nucleotide sequence ID" value="NZ_AP022341.1"/>
</dbReference>
<dbReference type="InterPro" id="IPR003593">
    <property type="entry name" value="AAA+_ATPase"/>
</dbReference>
<dbReference type="Gene3D" id="1.10.1790.10">
    <property type="entry name" value="PRD domain"/>
    <property type="match status" value="2"/>
</dbReference>
<gene>
    <name evidence="9" type="ORF">B1P95_02680</name>
    <name evidence="8" type="ORF">M3X98_06355</name>
</gene>
<evidence type="ECO:0000313" key="10">
    <source>
        <dbReference type="Proteomes" id="UP000191171"/>
    </source>
</evidence>
<evidence type="ECO:0000313" key="9">
    <source>
        <dbReference type="EMBL" id="OOL83616.1"/>
    </source>
</evidence>
<evidence type="ECO:0000313" key="8">
    <source>
        <dbReference type="EMBL" id="MDC4247676.1"/>
    </source>
</evidence>
<dbReference type="InterPro" id="IPR036390">
    <property type="entry name" value="WH_DNA-bd_sf"/>
</dbReference>
<evidence type="ECO:0000259" key="6">
    <source>
        <dbReference type="PROSITE" id="PS51096"/>
    </source>
</evidence>
<dbReference type="InterPro" id="IPR025662">
    <property type="entry name" value="Sigma_54_int_dom_ATP-bd_1"/>
</dbReference>
<evidence type="ECO:0000256" key="1">
    <source>
        <dbReference type="ARBA" id="ARBA00022679"/>
    </source>
</evidence>
<evidence type="ECO:0000256" key="3">
    <source>
        <dbReference type="ARBA" id="ARBA00022840"/>
    </source>
</evidence>
<organism evidence="9 10">
    <name type="scientific">Enterococcus faecium</name>
    <name type="common">Streptococcus faecium</name>
    <dbReference type="NCBI Taxonomy" id="1352"/>
    <lineage>
        <taxon>Bacteria</taxon>
        <taxon>Bacillati</taxon>
        <taxon>Bacillota</taxon>
        <taxon>Bacilli</taxon>
        <taxon>Lactobacillales</taxon>
        <taxon>Enterococcaceae</taxon>
        <taxon>Enterococcus</taxon>
    </lineage>
</organism>
<feature type="domain" description="PRD" evidence="7">
    <location>
        <begin position="816"/>
        <end position="922"/>
    </location>
</feature>
<proteinExistence type="predicted"/>